<dbReference type="eggNOG" id="KOG1552">
    <property type="taxonomic scope" value="Eukaryota"/>
</dbReference>
<dbReference type="PANTHER" id="PTHR12277">
    <property type="entry name" value="ALPHA/BETA HYDROLASE DOMAIN-CONTAINING PROTEIN"/>
    <property type="match status" value="1"/>
</dbReference>
<comment type="caution">
    <text evidence="1">The sequence shown here is derived from an EMBL/GenBank/DDBJ whole genome shotgun (WGS) entry which is preliminary data.</text>
</comment>
<dbReference type="EMBL" id="AAXT01000001">
    <property type="protein sequence ID" value="EDO08347.1"/>
    <property type="molecule type" value="Genomic_DNA"/>
</dbReference>
<dbReference type="GeneID" id="5480167"/>
<gene>
    <name evidence="1" type="ORF">BBOV_III007870</name>
</gene>
<dbReference type="InterPro" id="IPR029058">
    <property type="entry name" value="AB_hydrolase_fold"/>
</dbReference>
<dbReference type="Proteomes" id="UP000002173">
    <property type="component" value="Chromosome 3"/>
</dbReference>
<dbReference type="InParanoid" id="A7AP63"/>
<evidence type="ECO:0000313" key="1">
    <source>
        <dbReference type="EMBL" id="EDO08347.1"/>
    </source>
</evidence>
<dbReference type="AlphaFoldDB" id="A7AP63"/>
<dbReference type="PANTHER" id="PTHR12277:SF81">
    <property type="entry name" value="PROTEIN ABHD13"/>
    <property type="match status" value="1"/>
</dbReference>
<dbReference type="STRING" id="5865.A7AP63"/>
<dbReference type="SUPFAM" id="SSF53474">
    <property type="entry name" value="alpha/beta-Hydrolases"/>
    <property type="match status" value="1"/>
</dbReference>
<dbReference type="MEROPS" id="S09.B05"/>
<evidence type="ECO:0000313" key="2">
    <source>
        <dbReference type="Proteomes" id="UP000002173"/>
    </source>
</evidence>
<dbReference type="Gene3D" id="3.40.50.1820">
    <property type="entry name" value="alpha/beta hydrolase"/>
    <property type="match status" value="1"/>
</dbReference>
<sequence length="237" mass="26970">MFPAYVNFCRNQRVDILAYDYSGYGLSDGEPAEKCLYSDIEHVYKYVRSWLKVKPELIILYGNSLGSVPSSYLASMPEKYPIGGLILDAPLSSAIRLQVGYVKKTPRFDAFANIEYLKSKALYPTLVIHGTSDGIIPIEHARDLAFVVEVRHAELMPEGNYTLQFDMESSKESCDDSVPVFSRPGIELIKQPEDLLRTWWVPGAGHNNIQLDYPEAYVRTIEVFFKLCTTWRINRKG</sequence>
<proteinExistence type="predicted"/>
<reference evidence="1 2" key="1">
    <citation type="journal article" date="2007" name="PLoS Pathog.">
        <title>Genome sequence of Babesia bovis and comparative analysis of apicomplexan hemoprotozoa.</title>
        <authorList>
            <person name="Brayton K.A."/>
            <person name="Lau A.O.T."/>
            <person name="Herndon D.R."/>
            <person name="Hannick L."/>
            <person name="Kappmeyer L.S."/>
            <person name="Berens S.J."/>
            <person name="Bidwell S.L."/>
            <person name="Brown W.C."/>
            <person name="Crabtree J."/>
            <person name="Fadrosh D."/>
            <person name="Feldblum T."/>
            <person name="Forberger H.A."/>
            <person name="Haas B.J."/>
            <person name="Howell J.M."/>
            <person name="Khouri H."/>
            <person name="Koo H."/>
            <person name="Mann D.J."/>
            <person name="Norimine J."/>
            <person name="Paulsen I.T."/>
            <person name="Radune D."/>
            <person name="Ren Q."/>
            <person name="Smith R.K. Jr."/>
            <person name="Suarez C.E."/>
            <person name="White O."/>
            <person name="Wortman J.R."/>
            <person name="Knowles D.P. Jr."/>
            <person name="McElwain T.F."/>
            <person name="Nene V.M."/>
        </authorList>
    </citation>
    <scope>NUCLEOTIDE SEQUENCE [LARGE SCALE GENOMIC DNA]</scope>
    <source>
        <strain evidence="1">T2Bo</strain>
    </source>
</reference>
<organism evidence="1 2">
    <name type="scientific">Babesia bovis</name>
    <dbReference type="NCBI Taxonomy" id="5865"/>
    <lineage>
        <taxon>Eukaryota</taxon>
        <taxon>Sar</taxon>
        <taxon>Alveolata</taxon>
        <taxon>Apicomplexa</taxon>
        <taxon>Aconoidasida</taxon>
        <taxon>Piroplasmida</taxon>
        <taxon>Babesiidae</taxon>
        <taxon>Babesia</taxon>
    </lineage>
</organism>
<dbReference type="VEuPathDB" id="PiroplasmaDB:BBOV_III007870"/>
<protein>
    <recommendedName>
        <fullName evidence="3">Serine aminopeptidase S33 domain-containing protein</fullName>
    </recommendedName>
</protein>
<evidence type="ECO:0008006" key="3">
    <source>
        <dbReference type="Google" id="ProtNLM"/>
    </source>
</evidence>
<accession>A7AP63</accession>
<keyword evidence="2" id="KW-1185">Reference proteome</keyword>
<name>A7AP63_BABBO</name>
<dbReference type="KEGG" id="bbo:BBOV_III007870"/>